<feature type="domain" description="Peptidase M24" evidence="1">
    <location>
        <begin position="150"/>
        <end position="388"/>
    </location>
</feature>
<protein>
    <submittedName>
        <fullName evidence="3">Peptidase M24</fullName>
    </submittedName>
</protein>
<dbReference type="OrthoDB" id="9806388at2"/>
<dbReference type="PANTHER" id="PTHR46112:SF2">
    <property type="entry name" value="XAA-PRO AMINOPEPTIDASE P-RELATED"/>
    <property type="match status" value="1"/>
</dbReference>
<dbReference type="Gene3D" id="3.40.350.10">
    <property type="entry name" value="Creatinase/prolidase N-terminal domain"/>
    <property type="match status" value="1"/>
</dbReference>
<proteinExistence type="predicted"/>
<organism evidence="3 4">
    <name type="scientific">Desulfonatronospira thiodismutans ASO3-1</name>
    <dbReference type="NCBI Taxonomy" id="555779"/>
    <lineage>
        <taxon>Bacteria</taxon>
        <taxon>Pseudomonadati</taxon>
        <taxon>Thermodesulfobacteriota</taxon>
        <taxon>Desulfovibrionia</taxon>
        <taxon>Desulfovibrionales</taxon>
        <taxon>Desulfonatronovibrionaceae</taxon>
        <taxon>Desulfonatronospira</taxon>
    </lineage>
</organism>
<dbReference type="SUPFAM" id="SSF53092">
    <property type="entry name" value="Creatinase/prolidase N-terminal domain"/>
    <property type="match status" value="1"/>
</dbReference>
<dbReference type="CDD" id="cd01066">
    <property type="entry name" value="APP_MetAP"/>
    <property type="match status" value="1"/>
</dbReference>
<accession>D6SQA8</accession>
<dbReference type="RefSeq" id="WP_008870248.1">
    <property type="nucleotide sequence ID" value="NZ_ACJN02000002.1"/>
</dbReference>
<evidence type="ECO:0000259" key="2">
    <source>
        <dbReference type="Pfam" id="PF01321"/>
    </source>
</evidence>
<dbReference type="InterPro" id="IPR036005">
    <property type="entry name" value="Creatinase/aminopeptidase-like"/>
</dbReference>
<name>D6SQA8_9BACT</name>
<dbReference type="InterPro" id="IPR000587">
    <property type="entry name" value="Creatinase_N"/>
</dbReference>
<evidence type="ECO:0000313" key="4">
    <source>
        <dbReference type="Proteomes" id="UP000005496"/>
    </source>
</evidence>
<dbReference type="PANTHER" id="PTHR46112">
    <property type="entry name" value="AMINOPEPTIDASE"/>
    <property type="match status" value="1"/>
</dbReference>
<sequence length="405" mass="45394">MFESLEKLPAEEMQQRIEAFRNNIRSSGLDCEAAMIFSRLNIYYFTGSFGNGLLWIPMEGDPVFMCRKGLQRFSLESPLERVVSFKSFGQVPGILSDFHLSIPKRLGAEKMGLPWGLADNLQKRLTGPEFVAVDQALSLTRMVKTSWEAEKMQLCGRRHHYALYHLLPEMINPGMTEREISMKVWECFFSQGHQGLMRMQNFGEEIFLGHVAAGDSANYPSVFNGPVGLRGEHPAITQMGYAGKVWQEDEPLTLDCGFALEGYQTDKTQVYFPGRWDPPREVMQAHELCMRIQEEVAKRLKPGNTPSKLYLMAAEMAEKERMSQGFMGLGGNKVPFLGHGIGLAVDEYPPLAKGFDQPLQENMFLAVEPKIGIPGTGMVGVENTFQVTSRGGECITGDSFEPVRV</sequence>
<dbReference type="SUPFAM" id="SSF55920">
    <property type="entry name" value="Creatinase/aminopeptidase"/>
    <property type="match status" value="1"/>
</dbReference>
<dbReference type="InterPro" id="IPR050659">
    <property type="entry name" value="Peptidase_M24B"/>
</dbReference>
<dbReference type="InterPro" id="IPR029149">
    <property type="entry name" value="Creatin/AminoP/Spt16_N"/>
</dbReference>
<gene>
    <name evidence="3" type="ORF">Dthio_PD2326</name>
</gene>
<feature type="domain" description="Creatinase N-terminal" evidence="2">
    <location>
        <begin position="16"/>
        <end position="143"/>
    </location>
</feature>
<comment type="caution">
    <text evidence="3">The sequence shown here is derived from an EMBL/GenBank/DDBJ whole genome shotgun (WGS) entry which is preliminary data.</text>
</comment>
<dbReference type="Pfam" id="PF01321">
    <property type="entry name" value="Creatinase_N"/>
    <property type="match status" value="1"/>
</dbReference>
<evidence type="ECO:0000313" key="3">
    <source>
        <dbReference type="EMBL" id="EFI34934.1"/>
    </source>
</evidence>
<keyword evidence="4" id="KW-1185">Reference proteome</keyword>
<dbReference type="EMBL" id="ACJN02000002">
    <property type="protein sequence ID" value="EFI34934.1"/>
    <property type="molecule type" value="Genomic_DNA"/>
</dbReference>
<dbReference type="AlphaFoldDB" id="D6SQA8"/>
<dbReference type="InterPro" id="IPR000994">
    <property type="entry name" value="Pept_M24"/>
</dbReference>
<reference evidence="3" key="1">
    <citation type="submission" date="2010-05" db="EMBL/GenBank/DDBJ databases">
        <title>The draft genome of Desulfonatronospira thiodismutans ASO3-1.</title>
        <authorList>
            <consortium name="US DOE Joint Genome Institute (JGI-PGF)"/>
            <person name="Lucas S."/>
            <person name="Copeland A."/>
            <person name="Lapidus A."/>
            <person name="Cheng J.-F."/>
            <person name="Bruce D."/>
            <person name="Goodwin L."/>
            <person name="Pitluck S."/>
            <person name="Chertkov O."/>
            <person name="Brettin T."/>
            <person name="Detter J.C."/>
            <person name="Han C."/>
            <person name="Land M.L."/>
            <person name="Hauser L."/>
            <person name="Kyrpides N."/>
            <person name="Mikhailova N."/>
            <person name="Muyzer G."/>
            <person name="Woyke T."/>
        </authorList>
    </citation>
    <scope>NUCLEOTIDE SEQUENCE [LARGE SCALE GENOMIC DNA]</scope>
    <source>
        <strain evidence="3">ASO3-1</strain>
    </source>
</reference>
<dbReference type="Gene3D" id="3.90.230.10">
    <property type="entry name" value="Creatinase/methionine aminopeptidase superfamily"/>
    <property type="match status" value="1"/>
</dbReference>
<dbReference type="eggNOG" id="COG0006">
    <property type="taxonomic scope" value="Bacteria"/>
</dbReference>
<evidence type="ECO:0000259" key="1">
    <source>
        <dbReference type="Pfam" id="PF00557"/>
    </source>
</evidence>
<dbReference type="Pfam" id="PF00557">
    <property type="entry name" value="Peptidase_M24"/>
    <property type="match status" value="1"/>
</dbReference>
<dbReference type="Proteomes" id="UP000005496">
    <property type="component" value="Unassembled WGS sequence"/>
</dbReference>